<dbReference type="RefSeq" id="WP_418158028.1">
    <property type="nucleotide sequence ID" value="NZ_JBBLZC010000002.1"/>
</dbReference>
<feature type="compositionally biased region" description="Basic and acidic residues" evidence="1">
    <location>
        <begin position="1"/>
        <end position="13"/>
    </location>
</feature>
<protein>
    <submittedName>
        <fullName evidence="2">DciA family protein</fullName>
    </submittedName>
</protein>
<accession>A0ABU8XLV0</accession>
<dbReference type="PANTHER" id="PTHR36456">
    <property type="entry name" value="UPF0232 PROTEIN SCO3875"/>
    <property type="match status" value="1"/>
</dbReference>
<dbReference type="PANTHER" id="PTHR36456:SF1">
    <property type="entry name" value="UPF0232 PROTEIN SCO3875"/>
    <property type="match status" value="1"/>
</dbReference>
<proteinExistence type="predicted"/>
<evidence type="ECO:0000313" key="2">
    <source>
        <dbReference type="EMBL" id="MEK0082180.1"/>
    </source>
</evidence>
<dbReference type="InterPro" id="IPR007922">
    <property type="entry name" value="DciA-like"/>
</dbReference>
<dbReference type="EMBL" id="JBBLZC010000002">
    <property type="protein sequence ID" value="MEK0082180.1"/>
    <property type="molecule type" value="Genomic_DNA"/>
</dbReference>
<keyword evidence="3" id="KW-1185">Reference proteome</keyword>
<name>A0ABU8XLV0_9PROT</name>
<feature type="region of interest" description="Disordered" evidence="1">
    <location>
        <begin position="1"/>
        <end position="22"/>
    </location>
</feature>
<evidence type="ECO:0000256" key="1">
    <source>
        <dbReference type="SAM" id="MobiDB-lite"/>
    </source>
</evidence>
<dbReference type="Pfam" id="PF05258">
    <property type="entry name" value="DciA"/>
    <property type="match status" value="1"/>
</dbReference>
<comment type="caution">
    <text evidence="2">The sequence shown here is derived from an EMBL/GenBank/DDBJ whole genome shotgun (WGS) entry which is preliminary data.</text>
</comment>
<sequence>MAQDDKVAPEEGWRQGQSGQAGRQVARLLGSVLDPAARRRGFAEASLLTDWATIVGPGLARRCQPVRVDYAPGRRTGGTLLVHAGSAAAVELQHATPQIVERINNYFGFNAIRQLRLLQVPLKPAPPPRMAPPLRPLQPEEEAALRTALDGIGDEDLREALLMLGRALRGTRP</sequence>
<reference evidence="2 3" key="1">
    <citation type="submission" date="2024-01" db="EMBL/GenBank/DDBJ databases">
        <title>Multi-omics insights into the function and evolution of sodium benzoate biodegradation pathways in Benzoatithermus flavus gen. nov., sp. nov. from hot spring.</title>
        <authorList>
            <person name="Hu C.-J."/>
            <person name="Li W.-J."/>
        </authorList>
    </citation>
    <scope>NUCLEOTIDE SEQUENCE [LARGE SCALE GENOMIC DNA]</scope>
    <source>
        <strain evidence="2 3">SYSU G07066</strain>
    </source>
</reference>
<organism evidence="2 3">
    <name type="scientific">Benzoatithermus flavus</name>
    <dbReference type="NCBI Taxonomy" id="3108223"/>
    <lineage>
        <taxon>Bacteria</taxon>
        <taxon>Pseudomonadati</taxon>
        <taxon>Pseudomonadota</taxon>
        <taxon>Alphaproteobacteria</taxon>
        <taxon>Geminicoccales</taxon>
        <taxon>Geminicoccaceae</taxon>
        <taxon>Benzoatithermus</taxon>
    </lineage>
</organism>
<evidence type="ECO:0000313" key="3">
    <source>
        <dbReference type="Proteomes" id="UP001375743"/>
    </source>
</evidence>
<dbReference type="InterPro" id="IPR010593">
    <property type="entry name" value="DUF1159"/>
</dbReference>
<gene>
    <name evidence="2" type="ORF">U1T56_03375</name>
</gene>
<dbReference type="Proteomes" id="UP001375743">
    <property type="component" value="Unassembled WGS sequence"/>
</dbReference>
<dbReference type="PIRSF" id="PIRSF032064">
    <property type="entry name" value="UCP032064"/>
    <property type="match status" value="1"/>
</dbReference>